<dbReference type="RefSeq" id="WP_105933046.1">
    <property type="nucleotide sequence ID" value="NZ_PVNP01000013.1"/>
</dbReference>
<dbReference type="Proteomes" id="UP000238949">
    <property type="component" value="Unassembled WGS sequence"/>
</dbReference>
<reference evidence="4" key="1">
    <citation type="journal article" date="2020" name="Int. J. Syst. Evol. Microbiol.">
        <title>Alteromonas alba sp. nov., a marine bacterium isolated from the seawater of the West Pacific Ocean.</title>
        <authorList>
            <person name="Sun C."/>
            <person name="Wu Y.-H."/>
            <person name="Xamxidin M."/>
            <person name="Cheng H."/>
            <person name="Xu X.-W."/>
        </authorList>
    </citation>
    <scope>NUCLEOTIDE SEQUENCE [LARGE SCALE GENOMIC DNA]</scope>
    <source>
        <strain evidence="4">190</strain>
    </source>
</reference>
<feature type="transmembrane region" description="Helical" evidence="1">
    <location>
        <begin position="424"/>
        <end position="446"/>
    </location>
</feature>
<feature type="transmembrane region" description="Helical" evidence="1">
    <location>
        <begin position="162"/>
        <end position="181"/>
    </location>
</feature>
<protein>
    <recommendedName>
        <fullName evidence="2">Peptidase M1 membrane alanine aminopeptidase domain-containing protein</fullName>
    </recommendedName>
</protein>
<dbReference type="Pfam" id="PF01433">
    <property type="entry name" value="Peptidase_M1"/>
    <property type="match status" value="1"/>
</dbReference>
<dbReference type="AlphaFoldDB" id="A0A2S9VFM1"/>
<keyword evidence="4" id="KW-1185">Reference proteome</keyword>
<feature type="transmembrane region" description="Helical" evidence="1">
    <location>
        <begin position="47"/>
        <end position="69"/>
    </location>
</feature>
<gene>
    <name evidence="3" type="ORF">C6Y40_01760</name>
</gene>
<feature type="transmembrane region" description="Helical" evidence="1">
    <location>
        <begin position="137"/>
        <end position="155"/>
    </location>
</feature>
<sequence length="1065" mass="117091">MLIINEWRLYVRQPLVWLGALGLPGLSVLLVQGLTVADLQLAKRLTMLNITVVMLALPVVVAALTPPLLQRDRLYTMQELVGAARTSQFTRRLNRFVAFLSLVAVICLCGSVLQLLMLSQHPLFDAGVIHTALKNGLFIVAPACFWYCAAALLIAQRVRSALPVYAFFALVWIAYVMLASVTGSPVLAGSSIIHPSLYEAMLVADPLGFTAIFAQFTGDQTDWSVNPSIVLNRLAWLALSALLVWLALSARSVLNESVKRAPGWRLRKTALPDSQSKIPAAITHHPFATLLVSATKALLVNRVMLLVLALYAGAVCSEVLAAIDYAEPHSVITPLSIDALNRVVWDMLPFAGCVLMALWSWQLGWQNQRNGSAEMIAATPVTNTQLVVAQAGALFFAGLVLLGITAIAVAVAQLLSGSQIKVVIYARMLTMTGLPVLLFGWLCLALHHVMRSALIAGGLGLLLLMVKFTPLVSLAGISHPLLDIAGTPLQAADYLIGFSRSEHTFWPYLIMWSAVAACAMVLAVNKTHRGAGFVLRAWRSLPRSGWLAIGVAVVMLVGFHLALQQERPYMTPDARYALRADYEKQYGHWEARAQPVVTHIDALVDFFPLQRQATLNLTLHLKNLSGEAINKVLVGSYPGFKPKVLTLSGGQLTSQNERLQQSVYKLDSPLQPGKMLTLHAEIVVNGTRWWLPAGHQILLPEFSYLRGIPLLPNIGFNRQYTLRDEVLREELSLTALDLPLPTSFADAAPETTLQSTPVTLRSVVSSPVSHTVHTQGQIVNQWLAAGRRYTEFATAEPVRNIPVWLATLQTSTTYSASTGERSVDIHLTGLTRDLTRGSKDSAQQVHLQAVTDTLKWFSAQLTPYPYQQLSLLFTPEFGPSGYALPQVILMSHRLAVRARPADDAGFDQRYRRTVHEVAHQWFGHQIGYGVEADGAFLIESLAKYAELVLIEQRFGKETMQALVDFERQRYQHALRGRLTATTAIIDATSSPDVYARATLVFARLRELLGDEPIVSVLKQLLEQNAPGKKSVTSMDFVIRLLASTDAQYHDEIRQLLLGPEVKGLL</sequence>
<organism evidence="3 4">
    <name type="scientific">Alteromonas alba</name>
    <dbReference type="NCBI Taxonomy" id="2079529"/>
    <lineage>
        <taxon>Bacteria</taxon>
        <taxon>Pseudomonadati</taxon>
        <taxon>Pseudomonadota</taxon>
        <taxon>Gammaproteobacteria</taxon>
        <taxon>Alteromonadales</taxon>
        <taxon>Alteromonadaceae</taxon>
        <taxon>Alteromonas/Salinimonas group</taxon>
        <taxon>Alteromonas</taxon>
    </lineage>
</organism>
<keyword evidence="1" id="KW-0812">Transmembrane</keyword>
<dbReference type="EMBL" id="PVNP01000013">
    <property type="protein sequence ID" value="PRO75239.1"/>
    <property type="molecule type" value="Genomic_DNA"/>
</dbReference>
<feature type="transmembrane region" description="Helical" evidence="1">
    <location>
        <begin position="505"/>
        <end position="524"/>
    </location>
</feature>
<evidence type="ECO:0000259" key="2">
    <source>
        <dbReference type="Pfam" id="PF01433"/>
    </source>
</evidence>
<dbReference type="GO" id="GO:0008237">
    <property type="term" value="F:metallopeptidase activity"/>
    <property type="evidence" value="ECO:0007669"/>
    <property type="project" value="InterPro"/>
</dbReference>
<feature type="transmembrane region" description="Helical" evidence="1">
    <location>
        <begin position="386"/>
        <end position="412"/>
    </location>
</feature>
<comment type="caution">
    <text evidence="3">The sequence shown here is derived from an EMBL/GenBank/DDBJ whole genome shotgun (WGS) entry which is preliminary data.</text>
</comment>
<dbReference type="Gene3D" id="1.10.390.10">
    <property type="entry name" value="Neutral Protease Domain 2"/>
    <property type="match status" value="1"/>
</dbReference>
<feature type="transmembrane region" description="Helical" evidence="1">
    <location>
        <begin position="453"/>
        <end position="477"/>
    </location>
</feature>
<keyword evidence="1" id="KW-0472">Membrane</keyword>
<feature type="transmembrane region" description="Helical" evidence="1">
    <location>
        <begin position="343"/>
        <end position="365"/>
    </location>
</feature>
<dbReference type="InterPro" id="IPR014782">
    <property type="entry name" value="Peptidase_M1_dom"/>
</dbReference>
<proteinExistence type="predicted"/>
<evidence type="ECO:0000313" key="3">
    <source>
        <dbReference type="EMBL" id="PRO75239.1"/>
    </source>
</evidence>
<keyword evidence="1" id="KW-1133">Transmembrane helix</keyword>
<dbReference type="InterPro" id="IPR027268">
    <property type="entry name" value="Peptidase_M4/M1_CTD_sf"/>
</dbReference>
<feature type="transmembrane region" description="Helical" evidence="1">
    <location>
        <begin position="234"/>
        <end position="254"/>
    </location>
</feature>
<dbReference type="GO" id="GO:0008270">
    <property type="term" value="F:zinc ion binding"/>
    <property type="evidence" value="ECO:0007669"/>
    <property type="project" value="InterPro"/>
</dbReference>
<feature type="transmembrane region" description="Helical" evidence="1">
    <location>
        <begin position="15"/>
        <end position="35"/>
    </location>
</feature>
<evidence type="ECO:0000313" key="4">
    <source>
        <dbReference type="Proteomes" id="UP000238949"/>
    </source>
</evidence>
<feature type="domain" description="Peptidase M1 membrane alanine aminopeptidase" evidence="2">
    <location>
        <begin position="847"/>
        <end position="1043"/>
    </location>
</feature>
<evidence type="ECO:0000256" key="1">
    <source>
        <dbReference type="SAM" id="Phobius"/>
    </source>
</evidence>
<feature type="transmembrane region" description="Helical" evidence="1">
    <location>
        <begin position="96"/>
        <end position="117"/>
    </location>
</feature>
<dbReference type="OrthoDB" id="100605at2"/>
<dbReference type="SUPFAM" id="SSF55486">
    <property type="entry name" value="Metalloproteases ('zincins'), catalytic domain"/>
    <property type="match status" value="1"/>
</dbReference>
<feature type="transmembrane region" description="Helical" evidence="1">
    <location>
        <begin position="303"/>
        <end position="323"/>
    </location>
</feature>
<feature type="transmembrane region" description="Helical" evidence="1">
    <location>
        <begin position="545"/>
        <end position="563"/>
    </location>
</feature>
<name>A0A2S9VFM1_9ALTE</name>
<accession>A0A2S9VFM1</accession>